<accession>A0A7I8WBC5</accession>
<dbReference type="Pfam" id="PF00855">
    <property type="entry name" value="PWWP"/>
    <property type="match status" value="1"/>
</dbReference>
<evidence type="ECO:0000256" key="5">
    <source>
        <dbReference type="SAM" id="Coils"/>
    </source>
</evidence>
<dbReference type="PANTHER" id="PTHR19860">
    <property type="entry name" value="DDB1- AND CUL4-ASSOCIATED FACTOR 12-RELATED"/>
    <property type="match status" value="1"/>
</dbReference>
<dbReference type="InterPro" id="IPR051191">
    <property type="entry name" value="DCAF12"/>
</dbReference>
<dbReference type="InterPro" id="IPR025662">
    <property type="entry name" value="Sigma_54_int_dom_ATP-bd_1"/>
</dbReference>
<dbReference type="GO" id="GO:0080008">
    <property type="term" value="C:Cul4-RING E3 ubiquitin ligase complex"/>
    <property type="evidence" value="ECO:0007669"/>
    <property type="project" value="TreeGrafter"/>
</dbReference>
<dbReference type="SUPFAM" id="SSF63748">
    <property type="entry name" value="Tudor/PWWP/MBT"/>
    <property type="match status" value="1"/>
</dbReference>
<evidence type="ECO:0000256" key="6">
    <source>
        <dbReference type="SAM" id="MobiDB-lite"/>
    </source>
</evidence>
<dbReference type="SUPFAM" id="SSF140576">
    <property type="entry name" value="HIV integrase-binding domain"/>
    <property type="match status" value="1"/>
</dbReference>
<proteinExistence type="inferred from homology"/>
<dbReference type="Gene3D" id="3.40.50.300">
    <property type="entry name" value="P-loop containing nucleotide triphosphate hydrolases"/>
    <property type="match status" value="1"/>
</dbReference>
<dbReference type="CDD" id="cd05834">
    <property type="entry name" value="PWWP_HRP"/>
    <property type="match status" value="1"/>
</dbReference>
<keyword evidence="9" id="KW-1185">Reference proteome</keyword>
<evidence type="ECO:0000313" key="8">
    <source>
        <dbReference type="EMBL" id="CAD5125410.1"/>
    </source>
</evidence>
<dbReference type="OrthoDB" id="2325716at2759"/>
<feature type="region of interest" description="Disordered" evidence="6">
    <location>
        <begin position="275"/>
        <end position="308"/>
    </location>
</feature>
<dbReference type="InterPro" id="IPR025139">
    <property type="entry name" value="DUF4062"/>
</dbReference>
<keyword evidence="4 5" id="KW-0175">Coiled coil</keyword>
<dbReference type="InterPro" id="IPR035441">
    <property type="entry name" value="TFIIS/LEDGF_dom_sf"/>
</dbReference>
<dbReference type="Proteomes" id="UP000549394">
    <property type="component" value="Unassembled WGS sequence"/>
</dbReference>
<feature type="compositionally biased region" description="Polar residues" evidence="6">
    <location>
        <begin position="567"/>
        <end position="576"/>
    </location>
</feature>
<evidence type="ECO:0000313" key="9">
    <source>
        <dbReference type="Proteomes" id="UP000549394"/>
    </source>
</evidence>
<feature type="compositionally biased region" description="Polar residues" evidence="6">
    <location>
        <begin position="199"/>
        <end position="215"/>
    </location>
</feature>
<feature type="region of interest" description="Disordered" evidence="6">
    <location>
        <begin position="558"/>
        <end position="590"/>
    </location>
</feature>
<dbReference type="InterPro" id="IPR027417">
    <property type="entry name" value="P-loop_NTPase"/>
</dbReference>
<comment type="subcellular location">
    <subcellularLocation>
        <location evidence="1">Nucleus</location>
    </subcellularLocation>
</comment>
<dbReference type="EMBL" id="CAJFCJ010000026">
    <property type="protein sequence ID" value="CAD5125410.1"/>
    <property type="molecule type" value="Genomic_DNA"/>
</dbReference>
<sequence length="1380" mass="159637">MFKKFYIHDRIFAKTKGLLYWPARIADASLLKKSPSKYQYPVFFYGTHEVGCVHVKNIYPYFEFKEQFAVENEMEKFNLGLYEIENDPEVLDNAPDKTIVSEVVEPVGFSEGKRLKTKQNKALVKDRSKQKETKNSIKPSINRRSLRNMNRSSPSGIKKCDFDESIELKSCLKKLNRKITEKEKKVTFQMNEQLRRRNSSATKVSESIAKSQVKTNKFEKSRKSPKGKRREIEVEPYLKTRSAMAKTLAKLENSPKQSQHDDNKKRTMNLKTFEQRITNNSTDPFPSKVNKSSQSDKDLNSNIKNTSPTLETSKKAFDAKECKTINMQIRSSLEDTIIEVITANKKSEGSNHQSSMRHTTTKNRILGKNIVTEFSQQKTDEIAEGFVKEQNVMTTGSLQDQKTKDSNKESENIPGNTDLQQNVQNLKRNFPDNNRSEISVGGRCEFTPNNMETISLINTSESSDIVCRIEQDSEATAQISDIAAKPLLKSDEEEASKDCEIYTPEEKGNCFDEKMGNNLSTKRVRQESTMDDHGTINNANTETDDELIENEIDSLYEELSSESSSLNMQENDSCDATHQPEEHPSENIPDVNDSNNSNFLCIKEDVVEYESRLRFDDRRKKLRFVKEIKRELKDILSTDDLNCTLCFEVLDKICRINLTPYILRRCSSIVGTIKKIIKMNTTCLLKAKAKQAYYKCKSCFMTLPGQKFSKIIEQQVATYRETKKLKSEENQKKEGICRVFFSSPFTGMEEERQTLTKRFWPRIESLCSSKGLQFCAVDMRWGITAQSAQAARVIDICLRECARSDIFVGFYGQRYGWHGEYDETLQKNFDNAKEKFPWIDKYRDRSMTELEFMEGHLNDPGKMPACICFRDKSYDDEMYKKAELDGNTAKMTAFISESEAAKVRLENLKENIIKTKDNTIGVMESYKSPKEAAEFMFDCIWSFLKSMLNTETSLSHRELSLAQHDAYAATRSKLFIGRQDVLEKLSTNKTNILISGESGSGKSALIASWEKLKCKKQDEHIYITHYIGCGSETTSILDIWKRINTEILYKKKDLEFTTEEKTIRETNEIRDHITIFRKFEQKLKEKGVECTIVLDGLEKVEKSSNQVFTPLYWIPKVQEQHIKFVLTTTSLDKENIDELKSRGYSEINLPLLDRNEKEQLCLTLLRENSKEMTQEQLSKLVDIEQTQNPLFLKVLISELCAFGSFRLINNKIDDLTSAKDISQLFEKMIIRLKRDYNDPEAGTEIVEKTLCGLTLSKYGFSENDLKNFLNIKQHIWSPFYYAIEKFLLNRQSMLQIAHWELSIVIEKEFMAFAEIRKGHIENMANFFYDIFQEKIRRSEKLSITLMNELPELLMKVNKQKELITVLSNDQVISHFEKLIR</sequence>
<dbReference type="PANTHER" id="PTHR19860:SF40">
    <property type="entry name" value="WD40 REPEAT-CONTAINING PROTEIN"/>
    <property type="match status" value="1"/>
</dbReference>
<evidence type="ECO:0000259" key="7">
    <source>
        <dbReference type="PROSITE" id="PS50812"/>
    </source>
</evidence>
<dbReference type="SUPFAM" id="SSF52540">
    <property type="entry name" value="P-loop containing nucleoside triphosphate hydrolases"/>
    <property type="match status" value="1"/>
</dbReference>
<gene>
    <name evidence="8" type="ORF">DGYR_LOCUS12787</name>
</gene>
<dbReference type="InterPro" id="IPR021567">
    <property type="entry name" value="LEDGF_IBD"/>
</dbReference>
<feature type="compositionally biased region" description="Polar residues" evidence="6">
    <location>
        <begin position="275"/>
        <end position="293"/>
    </location>
</feature>
<feature type="compositionally biased region" description="Basic and acidic residues" evidence="6">
    <location>
        <begin position="123"/>
        <end position="135"/>
    </location>
</feature>
<evidence type="ECO:0000256" key="1">
    <source>
        <dbReference type="ARBA" id="ARBA00004123"/>
    </source>
</evidence>
<evidence type="ECO:0000256" key="2">
    <source>
        <dbReference type="ARBA" id="ARBA00005309"/>
    </source>
</evidence>
<feature type="coiled-coil region" evidence="5">
    <location>
        <begin position="891"/>
        <end position="918"/>
    </location>
</feature>
<comment type="similarity">
    <text evidence="2">Belongs to the HDGF family.</text>
</comment>
<comment type="caution">
    <text evidence="8">The sequence shown here is derived from an EMBL/GenBank/DDBJ whole genome shotgun (WGS) entry which is preliminary data.</text>
</comment>
<reference evidence="8 9" key="1">
    <citation type="submission" date="2020-08" db="EMBL/GenBank/DDBJ databases">
        <authorList>
            <person name="Hejnol A."/>
        </authorList>
    </citation>
    <scope>NUCLEOTIDE SEQUENCE [LARGE SCALE GENOMIC DNA]</scope>
</reference>
<dbReference type="Gene3D" id="2.30.30.140">
    <property type="match status" value="1"/>
</dbReference>
<organism evidence="8 9">
    <name type="scientific">Dimorphilus gyrociliatus</name>
    <dbReference type="NCBI Taxonomy" id="2664684"/>
    <lineage>
        <taxon>Eukaryota</taxon>
        <taxon>Metazoa</taxon>
        <taxon>Spiralia</taxon>
        <taxon>Lophotrochozoa</taxon>
        <taxon>Annelida</taxon>
        <taxon>Polychaeta</taxon>
        <taxon>Polychaeta incertae sedis</taxon>
        <taxon>Dinophilidae</taxon>
        <taxon>Dimorphilus</taxon>
    </lineage>
</organism>
<dbReference type="PROSITE" id="PS50812">
    <property type="entry name" value="PWWP"/>
    <property type="match status" value="1"/>
</dbReference>
<dbReference type="Gene3D" id="1.20.930.10">
    <property type="entry name" value="Conserved domain common to transcription factors TFIIS, elongin A, CRSP70"/>
    <property type="match status" value="1"/>
</dbReference>
<feature type="compositionally biased region" description="Low complexity" evidence="6">
    <location>
        <begin position="140"/>
        <end position="155"/>
    </location>
</feature>
<dbReference type="Pfam" id="PF11467">
    <property type="entry name" value="LEDGF"/>
    <property type="match status" value="1"/>
</dbReference>
<dbReference type="InterPro" id="IPR000313">
    <property type="entry name" value="PWWP_dom"/>
</dbReference>
<dbReference type="GO" id="GO:0005634">
    <property type="term" value="C:nucleus"/>
    <property type="evidence" value="ECO:0007669"/>
    <property type="project" value="UniProtKB-SubCell"/>
</dbReference>
<name>A0A7I8WBC5_9ANNE</name>
<evidence type="ECO:0000256" key="4">
    <source>
        <dbReference type="ARBA" id="ARBA00023054"/>
    </source>
</evidence>
<feature type="compositionally biased region" description="Basic and acidic residues" evidence="6">
    <location>
        <begin position="401"/>
        <end position="411"/>
    </location>
</feature>
<dbReference type="PROSITE" id="PS00675">
    <property type="entry name" value="SIGMA54_INTERACT_1"/>
    <property type="match status" value="1"/>
</dbReference>
<feature type="region of interest" description="Disordered" evidence="6">
    <location>
        <begin position="118"/>
        <end position="159"/>
    </location>
</feature>
<dbReference type="SMART" id="SM00293">
    <property type="entry name" value="PWWP"/>
    <property type="match status" value="1"/>
</dbReference>
<dbReference type="Pfam" id="PF13271">
    <property type="entry name" value="DUF4062"/>
    <property type="match status" value="1"/>
</dbReference>
<protein>
    <submittedName>
        <fullName evidence="8">DgyrCDS13642</fullName>
    </submittedName>
</protein>
<evidence type="ECO:0000256" key="3">
    <source>
        <dbReference type="ARBA" id="ARBA00022737"/>
    </source>
</evidence>
<feature type="domain" description="PWWP" evidence="7">
    <location>
        <begin position="7"/>
        <end position="64"/>
    </location>
</feature>
<feature type="region of interest" description="Disordered" evidence="6">
    <location>
        <begin position="194"/>
        <end position="232"/>
    </location>
</feature>
<keyword evidence="3" id="KW-0677">Repeat</keyword>
<feature type="region of interest" description="Disordered" evidence="6">
    <location>
        <begin position="393"/>
        <end position="418"/>
    </location>
</feature>
<dbReference type="InterPro" id="IPR036218">
    <property type="entry name" value="HIVI-bd_sf"/>
</dbReference>